<gene>
    <name evidence="6" type="ORF">B296_00042323</name>
</gene>
<evidence type="ECO:0000313" key="7">
    <source>
        <dbReference type="Proteomes" id="UP000287651"/>
    </source>
</evidence>
<dbReference type="AlphaFoldDB" id="A0A426Z610"/>
<dbReference type="GO" id="GO:0048046">
    <property type="term" value="C:apoplast"/>
    <property type="evidence" value="ECO:0007669"/>
    <property type="project" value="UniProtKB-SubCell"/>
</dbReference>
<dbReference type="Pfam" id="PF04674">
    <property type="entry name" value="Phi_1"/>
    <property type="match status" value="2"/>
</dbReference>
<comment type="subcellular location">
    <subcellularLocation>
        <location evidence="1">Secreted</location>
        <location evidence="1">Extracellular space</location>
        <location evidence="1">Apoplast</location>
    </subcellularLocation>
</comment>
<keyword evidence="3" id="KW-0964">Secreted</keyword>
<evidence type="ECO:0000313" key="6">
    <source>
        <dbReference type="EMBL" id="RRT59363.1"/>
    </source>
</evidence>
<protein>
    <submittedName>
        <fullName evidence="6">Uncharacterized protein</fullName>
    </submittedName>
</protein>
<dbReference type="PANTHER" id="PTHR31279:SF72">
    <property type="entry name" value="OS02G0756800 PROTEIN"/>
    <property type="match status" value="1"/>
</dbReference>
<dbReference type="EMBL" id="AMZH03008245">
    <property type="protein sequence ID" value="RRT59363.1"/>
    <property type="molecule type" value="Genomic_DNA"/>
</dbReference>
<dbReference type="Proteomes" id="UP000287651">
    <property type="component" value="Unassembled WGS sequence"/>
</dbReference>
<evidence type="ECO:0000256" key="4">
    <source>
        <dbReference type="ARBA" id="ARBA00022729"/>
    </source>
</evidence>
<sequence length="134" mass="13798">MGKSLKTSQIPELAAEAGPKKGGIALVFTAEDVAVEGFCMSRQCPGQCTWPFHQPSYGPQTQPLEAPNGDVGVDAMAATACPGVNGKGTHPGHAGDLLVDPITGASYNANGIHGRKYLVRALFDPSTSTCSSLV</sequence>
<dbReference type="PANTHER" id="PTHR31279">
    <property type="entry name" value="PROTEIN EXORDIUM-LIKE 5"/>
    <property type="match status" value="1"/>
</dbReference>
<comment type="caution">
    <text evidence="6">The sequence shown here is derived from an EMBL/GenBank/DDBJ whole genome shotgun (WGS) entry which is preliminary data.</text>
</comment>
<evidence type="ECO:0000256" key="1">
    <source>
        <dbReference type="ARBA" id="ARBA00004271"/>
    </source>
</evidence>
<reference evidence="6 7" key="1">
    <citation type="journal article" date="2014" name="Agronomy (Basel)">
        <title>A Draft Genome Sequence for Ensete ventricosum, the Drought-Tolerant Tree Against Hunger.</title>
        <authorList>
            <person name="Harrison J."/>
            <person name="Moore K.A."/>
            <person name="Paszkiewicz K."/>
            <person name="Jones T."/>
            <person name="Grant M."/>
            <person name="Ambacheew D."/>
            <person name="Muzemil S."/>
            <person name="Studholme D.J."/>
        </authorList>
    </citation>
    <scope>NUCLEOTIDE SEQUENCE [LARGE SCALE GENOMIC DNA]</scope>
</reference>
<comment type="similarity">
    <text evidence="5">Belongs to the EXORDIUM family.</text>
</comment>
<accession>A0A426Z610</accession>
<keyword evidence="2" id="KW-0052">Apoplast</keyword>
<proteinExistence type="inferred from homology"/>
<keyword evidence="4" id="KW-0732">Signal</keyword>
<dbReference type="InterPro" id="IPR006766">
    <property type="entry name" value="EXORDIUM-like"/>
</dbReference>
<evidence type="ECO:0000256" key="5">
    <source>
        <dbReference type="ARBA" id="ARBA00023591"/>
    </source>
</evidence>
<evidence type="ECO:0000256" key="2">
    <source>
        <dbReference type="ARBA" id="ARBA00022523"/>
    </source>
</evidence>
<organism evidence="6 7">
    <name type="scientific">Ensete ventricosum</name>
    <name type="common">Abyssinian banana</name>
    <name type="synonym">Musa ensete</name>
    <dbReference type="NCBI Taxonomy" id="4639"/>
    <lineage>
        <taxon>Eukaryota</taxon>
        <taxon>Viridiplantae</taxon>
        <taxon>Streptophyta</taxon>
        <taxon>Embryophyta</taxon>
        <taxon>Tracheophyta</taxon>
        <taxon>Spermatophyta</taxon>
        <taxon>Magnoliopsida</taxon>
        <taxon>Liliopsida</taxon>
        <taxon>Zingiberales</taxon>
        <taxon>Musaceae</taxon>
        <taxon>Ensete</taxon>
    </lineage>
</organism>
<name>A0A426Z610_ENSVE</name>
<evidence type="ECO:0000256" key="3">
    <source>
        <dbReference type="ARBA" id="ARBA00022525"/>
    </source>
</evidence>